<dbReference type="InterPro" id="IPR000944">
    <property type="entry name" value="Tscrpt_reg_Rrf2"/>
</dbReference>
<dbReference type="GO" id="GO:0003677">
    <property type="term" value="F:DNA binding"/>
    <property type="evidence" value="ECO:0007669"/>
    <property type="project" value="UniProtKB-KW"/>
</dbReference>
<dbReference type="InterPro" id="IPR036390">
    <property type="entry name" value="WH_DNA-bd_sf"/>
</dbReference>
<dbReference type="AlphaFoldDB" id="A0A1H3VTH2"/>
<dbReference type="PANTHER" id="PTHR33221:SF5">
    <property type="entry name" value="HTH-TYPE TRANSCRIPTIONAL REGULATOR ISCR"/>
    <property type="match status" value="1"/>
</dbReference>
<dbReference type="InterPro" id="IPR036388">
    <property type="entry name" value="WH-like_DNA-bd_sf"/>
</dbReference>
<evidence type="ECO:0000256" key="1">
    <source>
        <dbReference type="ARBA" id="ARBA00023125"/>
    </source>
</evidence>
<sequence length="158" mass="18085">MKLSTKSRYGVRAMFDMAFHAGTLPAQIKDISRRQNISPRYLEQIFQDLKKAGLLKSRRGPQGGYSLTRPAEEITVKEIVLAAEGELLLVNCIKGRRKEGEAPPTCEFDNQCLTQHIWIEGSRILGDYFDSITLKDLCEQGQEMGLEKELDHRFMYFI</sequence>
<protein>
    <submittedName>
        <fullName evidence="2">Transcriptional regulator, BadM/Rrf2 family</fullName>
    </submittedName>
</protein>
<proteinExistence type="predicted"/>
<organism evidence="2 3">
    <name type="scientific">Desulfuromusa kysingii</name>
    <dbReference type="NCBI Taxonomy" id="37625"/>
    <lineage>
        <taxon>Bacteria</taxon>
        <taxon>Pseudomonadati</taxon>
        <taxon>Thermodesulfobacteriota</taxon>
        <taxon>Desulfuromonadia</taxon>
        <taxon>Desulfuromonadales</taxon>
        <taxon>Geopsychrobacteraceae</taxon>
        <taxon>Desulfuromusa</taxon>
    </lineage>
</organism>
<keyword evidence="3" id="KW-1185">Reference proteome</keyword>
<dbReference type="Proteomes" id="UP000199409">
    <property type="component" value="Unassembled WGS sequence"/>
</dbReference>
<dbReference type="PROSITE" id="PS01332">
    <property type="entry name" value="HTH_RRF2_1"/>
    <property type="match status" value="1"/>
</dbReference>
<dbReference type="STRING" id="37625.SAMN05660420_00247"/>
<dbReference type="GO" id="GO:0003700">
    <property type="term" value="F:DNA-binding transcription factor activity"/>
    <property type="evidence" value="ECO:0007669"/>
    <property type="project" value="TreeGrafter"/>
</dbReference>
<dbReference type="RefSeq" id="WP_092344113.1">
    <property type="nucleotide sequence ID" value="NZ_FNQN01000001.1"/>
</dbReference>
<dbReference type="SUPFAM" id="SSF46785">
    <property type="entry name" value="Winged helix' DNA-binding domain"/>
    <property type="match status" value="1"/>
</dbReference>
<keyword evidence="1" id="KW-0238">DNA-binding</keyword>
<dbReference type="OrthoDB" id="9800519at2"/>
<evidence type="ECO:0000313" key="2">
    <source>
        <dbReference type="EMBL" id="SDZ77524.1"/>
    </source>
</evidence>
<dbReference type="GO" id="GO:0005829">
    <property type="term" value="C:cytosol"/>
    <property type="evidence" value="ECO:0007669"/>
    <property type="project" value="TreeGrafter"/>
</dbReference>
<dbReference type="NCBIfam" id="TIGR00738">
    <property type="entry name" value="rrf2_super"/>
    <property type="match status" value="1"/>
</dbReference>
<dbReference type="PROSITE" id="PS51197">
    <property type="entry name" value="HTH_RRF2_2"/>
    <property type="match status" value="1"/>
</dbReference>
<gene>
    <name evidence="2" type="ORF">SAMN05660420_00247</name>
</gene>
<dbReference type="Pfam" id="PF02082">
    <property type="entry name" value="Rrf2"/>
    <property type="match status" value="1"/>
</dbReference>
<evidence type="ECO:0000313" key="3">
    <source>
        <dbReference type="Proteomes" id="UP000199409"/>
    </source>
</evidence>
<reference evidence="2 3" key="1">
    <citation type="submission" date="2016-10" db="EMBL/GenBank/DDBJ databases">
        <authorList>
            <person name="de Groot N.N."/>
        </authorList>
    </citation>
    <scope>NUCLEOTIDE SEQUENCE [LARGE SCALE GENOMIC DNA]</scope>
    <source>
        <strain evidence="2 3">DSM 7343</strain>
    </source>
</reference>
<dbReference type="Gene3D" id="1.10.10.10">
    <property type="entry name" value="Winged helix-like DNA-binding domain superfamily/Winged helix DNA-binding domain"/>
    <property type="match status" value="1"/>
</dbReference>
<dbReference type="InterPro" id="IPR030489">
    <property type="entry name" value="TR_Rrf2-type_CS"/>
</dbReference>
<accession>A0A1H3VTH2</accession>
<name>A0A1H3VTH2_9BACT</name>
<dbReference type="PANTHER" id="PTHR33221">
    <property type="entry name" value="WINGED HELIX-TURN-HELIX TRANSCRIPTIONAL REGULATOR, RRF2 FAMILY"/>
    <property type="match status" value="1"/>
</dbReference>
<dbReference type="EMBL" id="FNQN01000001">
    <property type="protein sequence ID" value="SDZ77524.1"/>
    <property type="molecule type" value="Genomic_DNA"/>
</dbReference>